<sequence length="65" mass="7718">MYPDVSWKFHLNYGMKKPIYYRDTWVQMRQHRVENAVLKAQASDIDGFDGTVETTFGLSKEKILY</sequence>
<dbReference type="RefSeq" id="WP_138424756.1">
    <property type="nucleotide sequence ID" value="NZ_CP010992.1"/>
</dbReference>
<proteinExistence type="predicted"/>
<organism evidence="1 2">
    <name type="scientific">Flavobacterium columnare</name>
    <dbReference type="NCBI Taxonomy" id="996"/>
    <lineage>
        <taxon>Bacteria</taxon>
        <taxon>Pseudomonadati</taxon>
        <taxon>Bacteroidota</taxon>
        <taxon>Flavobacteriia</taxon>
        <taxon>Flavobacteriales</taxon>
        <taxon>Flavobacteriaceae</taxon>
        <taxon>Flavobacterium</taxon>
    </lineage>
</organism>
<reference evidence="1 2" key="2">
    <citation type="submission" date="2019-05" db="EMBL/GenBank/DDBJ databases">
        <authorList>
            <person name="Ravantti J.J."/>
        </authorList>
    </citation>
    <scope>NUCLEOTIDE SEQUENCE [LARGE SCALE GENOMIC DNA]</scope>
    <source>
        <strain evidence="1 2">B185</strain>
    </source>
</reference>
<evidence type="ECO:0000313" key="1">
    <source>
        <dbReference type="EMBL" id="QCV57080.1"/>
    </source>
</evidence>
<protein>
    <submittedName>
        <fullName evidence="1">Uncharacterized protein</fullName>
    </submittedName>
</protein>
<accession>A0AAJ3ZKM1</accession>
<name>A0AAJ3ZKM1_9FLAO</name>
<dbReference type="AlphaFoldDB" id="A0AAJ3ZKM1"/>
<gene>
    <name evidence="1" type="ORF">UN65_14600</name>
</gene>
<reference evidence="2" key="1">
    <citation type="submission" date="2016-03" db="EMBL/GenBank/DDBJ databases">
        <title>Flavobacterium columnare strain B185, complete genome.</title>
        <authorList>
            <person name="Sundberg L.-R."/>
            <person name="Papponen P."/>
            <person name="Laanto E."/>
        </authorList>
    </citation>
    <scope>NUCLEOTIDE SEQUENCE [LARGE SCALE GENOMIC DNA]</scope>
    <source>
        <strain evidence="2">B185</strain>
    </source>
</reference>
<dbReference type="EMBL" id="CP010992">
    <property type="protein sequence ID" value="QCV57080.1"/>
    <property type="molecule type" value="Genomic_DNA"/>
</dbReference>
<dbReference type="Proteomes" id="UP000304840">
    <property type="component" value="Chromosome"/>
</dbReference>
<evidence type="ECO:0000313" key="2">
    <source>
        <dbReference type="Proteomes" id="UP000304840"/>
    </source>
</evidence>